<accession>A0A7S4A1N7</accession>
<dbReference type="EMBL" id="HBIW01019041">
    <property type="protein sequence ID" value="CAE0700950.1"/>
    <property type="molecule type" value="Transcribed_RNA"/>
</dbReference>
<protein>
    <recommendedName>
        <fullName evidence="8">Pre-mRNA-processing factor 17</fullName>
    </recommendedName>
</protein>
<dbReference type="SMART" id="SM00320">
    <property type="entry name" value="WD40"/>
    <property type="match status" value="6"/>
</dbReference>
<keyword evidence="4" id="KW-0747">Spliceosome</keyword>
<keyword evidence="2 9" id="KW-0853">WD repeat</keyword>
<dbReference type="PANTHER" id="PTHR43979">
    <property type="entry name" value="PRE-MRNA-PROCESSING FACTOR 17"/>
    <property type="match status" value="1"/>
</dbReference>
<dbReference type="GO" id="GO:0000398">
    <property type="term" value="P:mRNA splicing, via spliceosome"/>
    <property type="evidence" value="ECO:0007669"/>
    <property type="project" value="InterPro"/>
</dbReference>
<keyword evidence="6" id="KW-0508">mRNA splicing</keyword>
<dbReference type="PROSITE" id="PS50294">
    <property type="entry name" value="WD_REPEATS_REGION"/>
    <property type="match status" value="2"/>
</dbReference>
<feature type="repeat" description="WD" evidence="9">
    <location>
        <begin position="282"/>
        <end position="324"/>
    </location>
</feature>
<keyword evidence="7" id="KW-0539">Nucleus</keyword>
<dbReference type="FunFam" id="2.130.10.10:FF:000034">
    <property type="entry name" value="Pre-mRNA-processing factor 17, putative"/>
    <property type="match status" value="1"/>
</dbReference>
<evidence type="ECO:0000256" key="9">
    <source>
        <dbReference type="PROSITE-ProRule" id="PRU00221"/>
    </source>
</evidence>
<feature type="region of interest" description="Disordered" evidence="10">
    <location>
        <begin position="146"/>
        <end position="218"/>
    </location>
</feature>
<evidence type="ECO:0000256" key="7">
    <source>
        <dbReference type="ARBA" id="ARBA00023242"/>
    </source>
</evidence>
<dbReference type="GO" id="GO:0071013">
    <property type="term" value="C:catalytic step 2 spliceosome"/>
    <property type="evidence" value="ECO:0007669"/>
    <property type="project" value="InterPro"/>
</dbReference>
<reference evidence="11" key="1">
    <citation type="submission" date="2021-01" db="EMBL/GenBank/DDBJ databases">
        <authorList>
            <person name="Corre E."/>
            <person name="Pelletier E."/>
            <person name="Niang G."/>
            <person name="Scheremetjew M."/>
            <person name="Finn R."/>
            <person name="Kale V."/>
            <person name="Holt S."/>
            <person name="Cochrane G."/>
            <person name="Meng A."/>
            <person name="Brown T."/>
            <person name="Cohen L."/>
        </authorList>
    </citation>
    <scope>NUCLEOTIDE SEQUENCE</scope>
    <source>
        <strain evidence="11">CCMP1756</strain>
    </source>
</reference>
<evidence type="ECO:0000256" key="8">
    <source>
        <dbReference type="ARBA" id="ARBA00068146"/>
    </source>
</evidence>
<evidence type="ECO:0000256" key="10">
    <source>
        <dbReference type="SAM" id="MobiDB-lite"/>
    </source>
</evidence>
<dbReference type="PANTHER" id="PTHR43979:SF1">
    <property type="entry name" value="PRE-MRNA-PROCESSING FACTOR 17"/>
    <property type="match status" value="1"/>
</dbReference>
<dbReference type="PROSITE" id="PS50082">
    <property type="entry name" value="WD_REPEATS_2"/>
    <property type="match status" value="5"/>
</dbReference>
<feature type="compositionally biased region" description="Low complexity" evidence="10">
    <location>
        <begin position="1"/>
        <end position="14"/>
    </location>
</feature>
<evidence type="ECO:0000256" key="6">
    <source>
        <dbReference type="ARBA" id="ARBA00023187"/>
    </source>
</evidence>
<evidence type="ECO:0000313" key="13">
    <source>
        <dbReference type="Proteomes" id="UP000789595"/>
    </source>
</evidence>
<proteinExistence type="predicted"/>
<evidence type="ECO:0000313" key="12">
    <source>
        <dbReference type="EMBL" id="CAH0366719.1"/>
    </source>
</evidence>
<dbReference type="Pfam" id="PF00400">
    <property type="entry name" value="WD40"/>
    <property type="match status" value="5"/>
</dbReference>
<keyword evidence="5" id="KW-0677">Repeat</keyword>
<dbReference type="InterPro" id="IPR001680">
    <property type="entry name" value="WD40_rpt"/>
</dbReference>
<dbReference type="Gene3D" id="2.130.10.10">
    <property type="entry name" value="YVTN repeat-like/Quinoprotein amine dehydrogenase"/>
    <property type="match status" value="1"/>
</dbReference>
<dbReference type="InterPro" id="IPR015943">
    <property type="entry name" value="WD40/YVTN_repeat-like_dom_sf"/>
</dbReference>
<sequence>MSALAALGSYGGSSSDDDDDEPAAPPPTALLERRVVTAPRVVGASTLALNPARALQPGADGRMVKEMKTNLPASIVKAPVAGPARPFDNAAPGVDRAAPNVHSGGTAERAAVEAWSFDEQFHSFQGHGFAQAARGSGVVGTVPDVVQKPRKRRRPVEREDIGDEDEHGVWAPEADPEEEQEKISQDRLQEIASALESERAKNKRGYDQNEDFDRRDERKISHLLPARHDRDTVACEARTAFHGEQERDYQGRPWCMPPRGGIRSRVDDGHDCFIPKRCIHRFTGHSKGVQRILPFPGYGHLLLSASLDGSCKIWDVLNDRRCMRTYAGHSEAVKDCSLAPDASQFVSCGFDRFARVWDVETGKVLHTMTAERQMMNCVRFYPKDKNILVAGAGDATSGKIFQWDLREKGEPTLVYNHHLAPCNSITFIDDGKSFISTGDDKKIFVWEYSIPVPTKYISEPHMHSVPIVRKHPTQQFWCGQSMDNSIVTYTAGERVKQQRKRTFKGHLNSGYACGITFSPDGKFVASGDGEGKLFFWDFKSTRTYRKLQAHDAGPCIDCAWHPLEPSWVFTAGWDNLIKLWD</sequence>
<dbReference type="SUPFAM" id="SSF50978">
    <property type="entry name" value="WD40 repeat-like"/>
    <property type="match status" value="1"/>
</dbReference>
<keyword evidence="3" id="KW-0507">mRNA processing</keyword>
<reference evidence="12" key="2">
    <citation type="submission" date="2021-11" db="EMBL/GenBank/DDBJ databases">
        <authorList>
            <consortium name="Genoscope - CEA"/>
            <person name="William W."/>
        </authorList>
    </citation>
    <scope>NUCLEOTIDE SEQUENCE</scope>
</reference>
<evidence type="ECO:0000256" key="5">
    <source>
        <dbReference type="ARBA" id="ARBA00022737"/>
    </source>
</evidence>
<feature type="compositionally biased region" description="Basic and acidic residues" evidence="10">
    <location>
        <begin position="196"/>
        <end position="218"/>
    </location>
</feature>
<feature type="repeat" description="WD" evidence="9">
    <location>
        <begin position="568"/>
        <end position="581"/>
    </location>
</feature>
<dbReference type="InterPro" id="IPR032847">
    <property type="entry name" value="PRPF17"/>
</dbReference>
<dbReference type="InterPro" id="IPR019775">
    <property type="entry name" value="WD40_repeat_CS"/>
</dbReference>
<gene>
    <name evidence="11" type="ORF">PCAL00307_LOCUS16386</name>
    <name evidence="12" type="ORF">PECAL_1P32270</name>
</gene>
<dbReference type="AlphaFoldDB" id="A0A7S4A1N7"/>
<organism evidence="11">
    <name type="scientific">Pelagomonas calceolata</name>
    <dbReference type="NCBI Taxonomy" id="35677"/>
    <lineage>
        <taxon>Eukaryota</taxon>
        <taxon>Sar</taxon>
        <taxon>Stramenopiles</taxon>
        <taxon>Ochrophyta</taxon>
        <taxon>Pelagophyceae</taxon>
        <taxon>Pelagomonadales</taxon>
        <taxon>Pelagomonadaceae</taxon>
        <taxon>Pelagomonas</taxon>
    </lineage>
</organism>
<dbReference type="EMBL" id="CAKKNE010000001">
    <property type="protein sequence ID" value="CAH0366719.1"/>
    <property type="molecule type" value="Genomic_DNA"/>
</dbReference>
<name>A0A7S4A1N7_9STRA</name>
<evidence type="ECO:0000256" key="4">
    <source>
        <dbReference type="ARBA" id="ARBA00022728"/>
    </source>
</evidence>
<feature type="repeat" description="WD" evidence="9">
    <location>
        <begin position="326"/>
        <end position="367"/>
    </location>
</feature>
<comment type="subcellular location">
    <subcellularLocation>
        <location evidence="1">Nucleus</location>
    </subcellularLocation>
</comment>
<evidence type="ECO:0000313" key="11">
    <source>
        <dbReference type="EMBL" id="CAE0700950.1"/>
    </source>
</evidence>
<dbReference type="PROSITE" id="PS00678">
    <property type="entry name" value="WD_REPEATS_1"/>
    <property type="match status" value="1"/>
</dbReference>
<dbReference type="OrthoDB" id="10257301at2759"/>
<dbReference type="InterPro" id="IPR036322">
    <property type="entry name" value="WD40_repeat_dom_sf"/>
</dbReference>
<evidence type="ECO:0000256" key="1">
    <source>
        <dbReference type="ARBA" id="ARBA00004123"/>
    </source>
</evidence>
<dbReference type="Proteomes" id="UP000789595">
    <property type="component" value="Unassembled WGS sequence"/>
</dbReference>
<dbReference type="GO" id="GO:0003729">
    <property type="term" value="F:mRNA binding"/>
    <property type="evidence" value="ECO:0007669"/>
    <property type="project" value="TreeGrafter"/>
</dbReference>
<dbReference type="CDD" id="cd00200">
    <property type="entry name" value="WD40"/>
    <property type="match status" value="1"/>
</dbReference>
<feature type="region of interest" description="Disordered" evidence="10">
    <location>
        <begin position="1"/>
        <end position="32"/>
    </location>
</feature>
<feature type="repeat" description="WD" evidence="9">
    <location>
        <begin position="415"/>
        <end position="447"/>
    </location>
</feature>
<feature type="repeat" description="WD" evidence="9">
    <location>
        <begin position="515"/>
        <end position="546"/>
    </location>
</feature>
<evidence type="ECO:0000256" key="3">
    <source>
        <dbReference type="ARBA" id="ARBA00022664"/>
    </source>
</evidence>
<evidence type="ECO:0000256" key="2">
    <source>
        <dbReference type="ARBA" id="ARBA00022574"/>
    </source>
</evidence>
<keyword evidence="13" id="KW-1185">Reference proteome</keyword>